<feature type="region of interest" description="Disordered" evidence="1">
    <location>
        <begin position="445"/>
        <end position="464"/>
    </location>
</feature>
<evidence type="ECO:0008006" key="7">
    <source>
        <dbReference type="Google" id="ProtNLM"/>
    </source>
</evidence>
<proteinExistence type="predicted"/>
<evidence type="ECO:0000259" key="3">
    <source>
        <dbReference type="Pfam" id="PF14309"/>
    </source>
</evidence>
<name>A0A0E0NTL0_ORYRU</name>
<feature type="compositionally biased region" description="Low complexity" evidence="1">
    <location>
        <begin position="366"/>
        <end position="379"/>
    </location>
</feature>
<dbReference type="Pfam" id="PF14383">
    <property type="entry name" value="VARLMGL"/>
    <property type="match status" value="1"/>
</dbReference>
<dbReference type="OMA" id="FSTFDCI"/>
<dbReference type="Pfam" id="PF14309">
    <property type="entry name" value="DUF4378"/>
    <property type="match status" value="1"/>
</dbReference>
<protein>
    <recommendedName>
        <fullName evidence="7">DUF4378 domain-containing protein</fullName>
    </recommendedName>
</protein>
<feature type="region of interest" description="Disordered" evidence="1">
    <location>
        <begin position="405"/>
        <end position="430"/>
    </location>
</feature>
<feature type="region of interest" description="Disordered" evidence="1">
    <location>
        <begin position="502"/>
        <end position="521"/>
    </location>
</feature>
<feature type="chain" id="PRO_5002369464" description="DUF4378 domain-containing protein" evidence="2">
    <location>
        <begin position="20"/>
        <end position="823"/>
    </location>
</feature>
<dbReference type="AlphaFoldDB" id="A0A0E0NTL0"/>
<evidence type="ECO:0000256" key="1">
    <source>
        <dbReference type="SAM" id="MobiDB-lite"/>
    </source>
</evidence>
<accession>A0A0E0NTL0</accession>
<reference evidence="5" key="2">
    <citation type="submission" date="2015-06" db="UniProtKB">
        <authorList>
            <consortium name="EnsemblPlants"/>
        </authorList>
    </citation>
    <scope>IDENTIFICATION</scope>
</reference>
<feature type="compositionally biased region" description="Basic and acidic residues" evidence="1">
    <location>
        <begin position="53"/>
        <end position="63"/>
    </location>
</feature>
<dbReference type="PANTHER" id="PTHR46836">
    <property type="entry name" value="AFADIN"/>
    <property type="match status" value="1"/>
</dbReference>
<evidence type="ECO:0000313" key="6">
    <source>
        <dbReference type="Proteomes" id="UP000008022"/>
    </source>
</evidence>
<dbReference type="eggNOG" id="ENOG502RBI2">
    <property type="taxonomic scope" value="Eukaryota"/>
</dbReference>
<dbReference type="PANTHER" id="PTHR46836:SF6">
    <property type="entry name" value="EXPRESSED PROTEIN"/>
    <property type="match status" value="1"/>
</dbReference>
<feature type="compositionally biased region" description="Basic and acidic residues" evidence="1">
    <location>
        <begin position="405"/>
        <end position="416"/>
    </location>
</feature>
<feature type="domain" description="DUF3741" evidence="4">
    <location>
        <begin position="108"/>
        <end position="127"/>
    </location>
</feature>
<keyword evidence="2" id="KW-0732">Signal</keyword>
<evidence type="ECO:0000313" key="5">
    <source>
        <dbReference type="EnsemblPlants" id="ORUFI03G13920.1"/>
    </source>
</evidence>
<evidence type="ECO:0000259" key="4">
    <source>
        <dbReference type="Pfam" id="PF14383"/>
    </source>
</evidence>
<feature type="region of interest" description="Disordered" evidence="1">
    <location>
        <begin position="43"/>
        <end position="68"/>
    </location>
</feature>
<dbReference type="Gramene" id="ORUFI03G13920.1">
    <property type="protein sequence ID" value="ORUFI03G13920.1"/>
    <property type="gene ID" value="ORUFI03G13920"/>
</dbReference>
<feature type="domain" description="DUF4378" evidence="3">
    <location>
        <begin position="670"/>
        <end position="811"/>
    </location>
</feature>
<feature type="compositionally biased region" description="Polar residues" evidence="1">
    <location>
        <begin position="350"/>
        <end position="365"/>
    </location>
</feature>
<evidence type="ECO:0000256" key="2">
    <source>
        <dbReference type="SAM" id="SignalP"/>
    </source>
</evidence>
<sequence>MLQLSLSLSLCCWFKGVSEFRSGVQDGEGDRRYMRIKEKENLPSRSRRRVRSLRQDERRRSPSGEESWGGEGILLGHRYKECRPRRNNSPTKILVGKDLLKELEHRRSSPSVIAKLMGIDVLPPAYVTHNWHQDFKDVFEVSEEPQEAIVKERSHHFPKGLPSLKRSALKLKKLMPSMSPYGDGPFDNNVVCRDGFDRLNSLEINNPLFEKRPHDMNYSAKHQYEKETSSTFRKYPAGLGNTSLKDIRNSSRGKLEDFNSIVVLEPGLGKVQESGKAFCTPDPSHINKNFRREMQQADFSMQNRGRVSPNLLDTEDVDVSRIKRERYLSRNAVDSLLEGKESSFDHHNVPDTSSSSSQNCVSGEVNSRQSNRPSSNSSPRKNRQKYEEGSVGSKTLAEMFALSDSERLKRDSDSHAQIRHNKLNRGNSNGKEGCFIVLPKHAPRLHPHSSLDKNSPHSNFIPNTSNTYHSGQSHFNSFCDISRLQQIGSPSQDNLRNACAKHQTLRQHRSASPSHDNRNHSRCSTDNFSTFDCINEKILFTTDEDLVKKPAETVHSSFESCGEEKVSASPFNCRDYESITVSDHSYVAKSHKSLKEVGQPSPVSILEPPTDEDSCCSGYFKCNLQDMPNVEKLIDDCELRYEQVSLSSDDDSGSSYRSLEAFQVEEERGFSYLLDMLINSGMIVADSQLLCKSWHSPGCPVGPQVFDRLERKYNKISAWPRPERRLLFDLANTVLSEILAPWKSSRRCCPVWGPEGPVEVVWQTMVRRQEELAVGHPDDKVLDPEWLEVGEDINTVGKQIAKMLHGDLLDEIILEFLSGCVAS</sequence>
<dbReference type="InterPro" id="IPR025486">
    <property type="entry name" value="DUF4378"/>
</dbReference>
<dbReference type="InterPro" id="IPR032795">
    <property type="entry name" value="DUF3741-assoc"/>
</dbReference>
<keyword evidence="6" id="KW-1185">Reference proteome</keyword>
<reference evidence="6" key="1">
    <citation type="submission" date="2013-06" db="EMBL/GenBank/DDBJ databases">
        <authorList>
            <person name="Zhao Q."/>
        </authorList>
    </citation>
    <scope>NUCLEOTIDE SEQUENCE</scope>
    <source>
        <strain evidence="6">cv. W1943</strain>
    </source>
</reference>
<organism evidence="5 6">
    <name type="scientific">Oryza rufipogon</name>
    <name type="common">Brownbeard rice</name>
    <name type="synonym">Asian wild rice</name>
    <dbReference type="NCBI Taxonomy" id="4529"/>
    <lineage>
        <taxon>Eukaryota</taxon>
        <taxon>Viridiplantae</taxon>
        <taxon>Streptophyta</taxon>
        <taxon>Embryophyta</taxon>
        <taxon>Tracheophyta</taxon>
        <taxon>Spermatophyta</taxon>
        <taxon>Magnoliopsida</taxon>
        <taxon>Liliopsida</taxon>
        <taxon>Poales</taxon>
        <taxon>Poaceae</taxon>
        <taxon>BOP clade</taxon>
        <taxon>Oryzoideae</taxon>
        <taxon>Oryzeae</taxon>
        <taxon>Oryzinae</taxon>
        <taxon>Oryza</taxon>
    </lineage>
</organism>
<dbReference type="EnsemblPlants" id="ORUFI03G13920.1">
    <property type="protein sequence ID" value="ORUFI03G13920.1"/>
    <property type="gene ID" value="ORUFI03G13920"/>
</dbReference>
<dbReference type="Proteomes" id="UP000008022">
    <property type="component" value="Unassembled WGS sequence"/>
</dbReference>
<feature type="signal peptide" evidence="2">
    <location>
        <begin position="1"/>
        <end position="19"/>
    </location>
</feature>
<feature type="region of interest" description="Disordered" evidence="1">
    <location>
        <begin position="341"/>
        <end position="392"/>
    </location>
</feature>